<dbReference type="Pfam" id="PF08238">
    <property type="entry name" value="Sel1"/>
    <property type="match status" value="3"/>
</dbReference>
<reference evidence="1 2" key="1">
    <citation type="journal article" date="2012" name="J. Bacteriol.">
        <title>Genome Sequence of the Halotolerant Bacterium Imtechella halotolerans K1T.</title>
        <authorList>
            <person name="Kumar S."/>
            <person name="Vikram S."/>
            <person name="Subramanian S."/>
            <person name="Raghava G.P."/>
            <person name="Pinnaka A.K."/>
        </authorList>
    </citation>
    <scope>NUCLEOTIDE SEQUENCE [LARGE SCALE GENOMIC DNA]</scope>
    <source>
        <strain evidence="1 2">K1</strain>
    </source>
</reference>
<dbReference type="InterPro" id="IPR011990">
    <property type="entry name" value="TPR-like_helical_dom_sf"/>
</dbReference>
<dbReference type="RefSeq" id="WP_008240121.1">
    <property type="nucleotide sequence ID" value="NZ_AJJU01000017.1"/>
</dbReference>
<dbReference type="Proteomes" id="UP000005938">
    <property type="component" value="Unassembled WGS sequence"/>
</dbReference>
<dbReference type="STRING" id="946077.W5A_10065"/>
<dbReference type="InterPro" id="IPR006597">
    <property type="entry name" value="Sel1-like"/>
</dbReference>
<accession>I0WBY6</accession>
<organism evidence="1 2">
    <name type="scientific">Imtechella halotolerans K1</name>
    <dbReference type="NCBI Taxonomy" id="946077"/>
    <lineage>
        <taxon>Bacteria</taxon>
        <taxon>Pseudomonadati</taxon>
        <taxon>Bacteroidota</taxon>
        <taxon>Flavobacteriia</taxon>
        <taxon>Flavobacteriales</taxon>
        <taxon>Flavobacteriaceae</taxon>
        <taxon>Imtechella</taxon>
    </lineage>
</organism>
<dbReference type="OrthoDB" id="273483at2"/>
<evidence type="ECO:0000313" key="1">
    <source>
        <dbReference type="EMBL" id="EID73902.1"/>
    </source>
</evidence>
<protein>
    <submittedName>
        <fullName evidence="1">Sel1 domain-containing protein repeat-containing protein</fullName>
    </submittedName>
</protein>
<dbReference type="SUPFAM" id="SSF81901">
    <property type="entry name" value="HCP-like"/>
    <property type="match status" value="1"/>
</dbReference>
<proteinExistence type="predicted"/>
<gene>
    <name evidence="1" type="ORF">W5A_10065</name>
</gene>
<comment type="caution">
    <text evidence="1">The sequence shown here is derived from an EMBL/GenBank/DDBJ whole genome shotgun (WGS) entry which is preliminary data.</text>
</comment>
<evidence type="ECO:0000313" key="2">
    <source>
        <dbReference type="Proteomes" id="UP000005938"/>
    </source>
</evidence>
<dbReference type="AlphaFoldDB" id="I0WBY6"/>
<keyword evidence="2" id="KW-1185">Reference proteome</keyword>
<dbReference type="Gene3D" id="1.25.40.10">
    <property type="entry name" value="Tetratricopeptide repeat domain"/>
    <property type="match status" value="1"/>
</dbReference>
<sequence length="209" mass="23894">MKKYRYILLTLIVAFNASFLFSQSEFYYKDRVDMTDAQAAKASDYYKKGVELVKSASDGNTKEEARLLFENAAKMKHLKAMVKLAEGYTMGEHWKIDADQAIYWAKQAFDREALQASYYLAYIYFGGLGEAHIDYKKSRNYCMQFIEMEKKDPTFDLGSVAVVNTMYGLALLEGYGGKKNRELGLKHLKIACDHGLKEACQSYNGYSNE</sequence>
<dbReference type="EMBL" id="AJJU01000017">
    <property type="protein sequence ID" value="EID73902.1"/>
    <property type="molecule type" value="Genomic_DNA"/>
</dbReference>
<name>I0WBY6_9FLAO</name>